<gene>
    <name evidence="1" type="ORF">DW787_01615</name>
</gene>
<reference evidence="1 2" key="1">
    <citation type="submission" date="2018-08" db="EMBL/GenBank/DDBJ databases">
        <title>A genome reference for cultivated species of the human gut microbiota.</title>
        <authorList>
            <person name="Zou Y."/>
            <person name="Xue W."/>
            <person name="Luo G."/>
        </authorList>
    </citation>
    <scope>NUCLEOTIDE SEQUENCE [LARGE SCALE GENOMIC DNA]</scope>
    <source>
        <strain evidence="1 2">AM30-5LB</strain>
    </source>
</reference>
<dbReference type="SFLD" id="SFLDG01140">
    <property type="entry name" value="C2.B:_Phosphomannomutase_and_P"/>
    <property type="match status" value="1"/>
</dbReference>
<keyword evidence="1" id="KW-0378">Hydrolase</keyword>
<dbReference type="NCBIfam" id="TIGR01484">
    <property type="entry name" value="HAD-SF-IIB"/>
    <property type="match status" value="1"/>
</dbReference>
<evidence type="ECO:0000313" key="2">
    <source>
        <dbReference type="Proteomes" id="UP000286050"/>
    </source>
</evidence>
<dbReference type="PANTHER" id="PTHR10000:SF8">
    <property type="entry name" value="HAD SUPERFAMILY HYDROLASE-LIKE, TYPE 3"/>
    <property type="match status" value="1"/>
</dbReference>
<name>A0A414G015_9ACTN</name>
<dbReference type="InterPro" id="IPR023214">
    <property type="entry name" value="HAD_sf"/>
</dbReference>
<dbReference type="GO" id="GO:0000287">
    <property type="term" value="F:magnesium ion binding"/>
    <property type="evidence" value="ECO:0007669"/>
    <property type="project" value="TreeGrafter"/>
</dbReference>
<dbReference type="GO" id="GO:0005829">
    <property type="term" value="C:cytosol"/>
    <property type="evidence" value="ECO:0007669"/>
    <property type="project" value="TreeGrafter"/>
</dbReference>
<evidence type="ECO:0000313" key="1">
    <source>
        <dbReference type="EMBL" id="RHD57564.1"/>
    </source>
</evidence>
<accession>A0A414G015</accession>
<dbReference type="Gene3D" id="3.30.1240.10">
    <property type="match status" value="1"/>
</dbReference>
<organism evidence="1 2">
    <name type="scientific">Collinsella intestinalis</name>
    <dbReference type="NCBI Taxonomy" id="147207"/>
    <lineage>
        <taxon>Bacteria</taxon>
        <taxon>Bacillati</taxon>
        <taxon>Actinomycetota</taxon>
        <taxon>Coriobacteriia</taxon>
        <taxon>Coriobacteriales</taxon>
        <taxon>Coriobacteriaceae</taxon>
        <taxon>Collinsella</taxon>
    </lineage>
</organism>
<dbReference type="Pfam" id="PF08282">
    <property type="entry name" value="Hydrolase_3"/>
    <property type="match status" value="1"/>
</dbReference>
<dbReference type="InterPro" id="IPR006379">
    <property type="entry name" value="HAD-SF_hydro_IIB"/>
</dbReference>
<dbReference type="InterPro" id="IPR036412">
    <property type="entry name" value="HAD-like_sf"/>
</dbReference>
<protein>
    <submittedName>
        <fullName evidence="1">HAD-IIB family hydrolase</fullName>
    </submittedName>
</protein>
<proteinExistence type="predicted"/>
<dbReference type="Proteomes" id="UP000286050">
    <property type="component" value="Unassembled WGS sequence"/>
</dbReference>
<dbReference type="PANTHER" id="PTHR10000">
    <property type="entry name" value="PHOSPHOSERINE PHOSPHATASE"/>
    <property type="match status" value="1"/>
</dbReference>
<dbReference type="GO" id="GO:0016791">
    <property type="term" value="F:phosphatase activity"/>
    <property type="evidence" value="ECO:0007669"/>
    <property type="project" value="TreeGrafter"/>
</dbReference>
<dbReference type="SUPFAM" id="SSF56784">
    <property type="entry name" value="HAD-like"/>
    <property type="match status" value="1"/>
</dbReference>
<comment type="caution">
    <text evidence="1">The sequence shown here is derived from an EMBL/GenBank/DDBJ whole genome shotgun (WGS) entry which is preliminary data.</text>
</comment>
<dbReference type="Gene3D" id="3.40.50.1000">
    <property type="entry name" value="HAD superfamily/HAD-like"/>
    <property type="match status" value="1"/>
</dbReference>
<dbReference type="EMBL" id="QSJI01000001">
    <property type="protein sequence ID" value="RHD57564.1"/>
    <property type="molecule type" value="Genomic_DNA"/>
</dbReference>
<sequence length="280" mass="30274">MGDCMYRLVASDMDETFLDADHAIPASNLRALKRMRELGVLFVPSSGRWYSSIMDNFSGEARELIEGGYVLSYNGGFINRVGDPTPLTTCGLSNECANAIYAKGLELGLCMHVNVADGHVFVNDAPARERDYLESITGVTHFRGSDHPDLSFLEGRGIVKILYVDWDFDALQELGRELAPMAERLGVDITFSSKRYLELMPAGVDKGAGLTRLADMLGIPMSEVIAVGDSANDLSMIKAAGLGVGVANVTDDVRPYCDVVLETAGTDGAFSGLVERFLES</sequence>
<dbReference type="AlphaFoldDB" id="A0A414G015"/>
<dbReference type="SFLD" id="SFLDS00003">
    <property type="entry name" value="Haloacid_Dehalogenase"/>
    <property type="match status" value="1"/>
</dbReference>